<organism evidence="1">
    <name type="scientific">Caldisericum exile</name>
    <dbReference type="NCBI Taxonomy" id="693075"/>
    <lineage>
        <taxon>Bacteria</taxon>
        <taxon>Pseudomonadati</taxon>
        <taxon>Caldisericota/Cryosericota group</taxon>
        <taxon>Caldisericota</taxon>
        <taxon>Caldisericia</taxon>
        <taxon>Caldisericales</taxon>
        <taxon>Caldisericaceae</taxon>
        <taxon>Caldisericum</taxon>
    </lineage>
</organism>
<evidence type="ECO:0000313" key="1">
    <source>
        <dbReference type="EMBL" id="HGW60777.1"/>
    </source>
</evidence>
<sequence>MLTKDIVLKKIVDTGSKGITRSEIYKGKKSEKEVVENIVKTLIDEGYIIEKNRRLYSKEKISLGEEFVQLKDFLAFKKEISKELDDLRGLISQLKGEIDRAYDYINDVFIYMKGEREKTGSVDINTLKMIYDNLNAIHNFGDSVPIPIFKDEVKKKFNIKDEEIDKILLDLDTKEIIYLQTLDNPEDFNDSDRGIKFEGRTFYFITWMKREY</sequence>
<gene>
    <name evidence="1" type="ORF">ENV82_05050</name>
</gene>
<dbReference type="EMBL" id="DTHV01000151">
    <property type="protein sequence ID" value="HGW60777.1"/>
    <property type="molecule type" value="Genomic_DNA"/>
</dbReference>
<protein>
    <submittedName>
        <fullName evidence="1">Uncharacterized protein</fullName>
    </submittedName>
</protein>
<name>A0A7C4XUF5_9BACT</name>
<proteinExistence type="predicted"/>
<dbReference type="AlphaFoldDB" id="A0A7C4XUF5"/>
<reference evidence="1" key="1">
    <citation type="journal article" date="2020" name="mSystems">
        <title>Genome- and Community-Level Interaction Insights into Carbon Utilization and Element Cycling Functions of Hydrothermarchaeota in Hydrothermal Sediment.</title>
        <authorList>
            <person name="Zhou Z."/>
            <person name="Liu Y."/>
            <person name="Xu W."/>
            <person name="Pan J."/>
            <person name="Luo Z.H."/>
            <person name="Li M."/>
        </authorList>
    </citation>
    <scope>NUCLEOTIDE SEQUENCE [LARGE SCALE GENOMIC DNA]</scope>
    <source>
        <strain evidence="1">SpSt-794</strain>
    </source>
</reference>
<accession>A0A7C4XUF5</accession>
<comment type="caution">
    <text evidence="1">The sequence shown here is derived from an EMBL/GenBank/DDBJ whole genome shotgun (WGS) entry which is preliminary data.</text>
</comment>